<dbReference type="GO" id="GO:0005783">
    <property type="term" value="C:endoplasmic reticulum"/>
    <property type="evidence" value="ECO:0007669"/>
    <property type="project" value="TreeGrafter"/>
</dbReference>
<evidence type="ECO:0000313" key="2">
    <source>
        <dbReference type="Proteomes" id="UP000824469"/>
    </source>
</evidence>
<sequence>IWVYGNSFESFLVAIVIPNPQSLESWANANGETGNFESLCQSLKAKKYILDELNATGKKHK</sequence>
<proteinExistence type="predicted"/>
<dbReference type="EMBL" id="JAHRHJ020000009">
    <property type="protein sequence ID" value="KAH9302807.1"/>
    <property type="molecule type" value="Genomic_DNA"/>
</dbReference>
<protein>
    <submittedName>
        <fullName evidence="1">Uncharacterized protein</fullName>
    </submittedName>
</protein>
<comment type="caution">
    <text evidence="1">The sequence shown here is derived from an EMBL/GenBank/DDBJ whole genome shotgun (WGS) entry which is preliminary data.</text>
</comment>
<dbReference type="GO" id="GO:0016020">
    <property type="term" value="C:membrane"/>
    <property type="evidence" value="ECO:0007669"/>
    <property type="project" value="TreeGrafter"/>
</dbReference>
<dbReference type="PANTHER" id="PTHR43272">
    <property type="entry name" value="LONG-CHAIN-FATTY-ACID--COA LIGASE"/>
    <property type="match status" value="1"/>
</dbReference>
<feature type="non-terminal residue" evidence="1">
    <location>
        <position position="61"/>
    </location>
</feature>
<dbReference type="PANTHER" id="PTHR43272:SF4">
    <property type="entry name" value="LONG CHAIN ACYL-COA SYNTHETASE 2"/>
    <property type="match status" value="1"/>
</dbReference>
<name>A0AA38CN39_TAXCH</name>
<feature type="non-terminal residue" evidence="1">
    <location>
        <position position="1"/>
    </location>
</feature>
<dbReference type="GO" id="GO:0010143">
    <property type="term" value="P:cutin biosynthetic process"/>
    <property type="evidence" value="ECO:0007669"/>
    <property type="project" value="TreeGrafter"/>
</dbReference>
<dbReference type="GO" id="GO:0004467">
    <property type="term" value="F:long-chain fatty acid-CoA ligase activity"/>
    <property type="evidence" value="ECO:0007669"/>
    <property type="project" value="TreeGrafter"/>
</dbReference>
<evidence type="ECO:0000313" key="1">
    <source>
        <dbReference type="EMBL" id="KAH9302807.1"/>
    </source>
</evidence>
<gene>
    <name evidence="1" type="ORF">KI387_014390</name>
</gene>
<dbReference type="AlphaFoldDB" id="A0AA38CN39"/>
<dbReference type="GO" id="GO:0010025">
    <property type="term" value="P:wax biosynthetic process"/>
    <property type="evidence" value="ECO:0007669"/>
    <property type="project" value="TreeGrafter"/>
</dbReference>
<dbReference type="Proteomes" id="UP000824469">
    <property type="component" value="Unassembled WGS sequence"/>
</dbReference>
<keyword evidence="2" id="KW-1185">Reference proteome</keyword>
<accession>A0AA38CN39</accession>
<dbReference type="OMA" id="NGETGNF"/>
<reference evidence="1 2" key="1">
    <citation type="journal article" date="2021" name="Nat. Plants">
        <title>The Taxus genome provides insights into paclitaxel biosynthesis.</title>
        <authorList>
            <person name="Xiong X."/>
            <person name="Gou J."/>
            <person name="Liao Q."/>
            <person name="Li Y."/>
            <person name="Zhou Q."/>
            <person name="Bi G."/>
            <person name="Li C."/>
            <person name="Du R."/>
            <person name="Wang X."/>
            <person name="Sun T."/>
            <person name="Guo L."/>
            <person name="Liang H."/>
            <person name="Lu P."/>
            <person name="Wu Y."/>
            <person name="Zhang Z."/>
            <person name="Ro D.K."/>
            <person name="Shang Y."/>
            <person name="Huang S."/>
            <person name="Yan J."/>
        </authorList>
    </citation>
    <scope>NUCLEOTIDE SEQUENCE [LARGE SCALE GENOMIC DNA]</scope>
    <source>
        <strain evidence="1">Ta-2019</strain>
    </source>
</reference>
<organism evidence="1 2">
    <name type="scientific">Taxus chinensis</name>
    <name type="common">Chinese yew</name>
    <name type="synonym">Taxus wallichiana var. chinensis</name>
    <dbReference type="NCBI Taxonomy" id="29808"/>
    <lineage>
        <taxon>Eukaryota</taxon>
        <taxon>Viridiplantae</taxon>
        <taxon>Streptophyta</taxon>
        <taxon>Embryophyta</taxon>
        <taxon>Tracheophyta</taxon>
        <taxon>Spermatophyta</taxon>
        <taxon>Pinopsida</taxon>
        <taxon>Pinidae</taxon>
        <taxon>Conifers II</taxon>
        <taxon>Cupressales</taxon>
        <taxon>Taxaceae</taxon>
        <taxon>Taxus</taxon>
    </lineage>
</organism>